<organism evidence="3 4">
    <name type="scientific">Drosophila erecta</name>
    <name type="common">Fruit fly</name>
    <dbReference type="NCBI Taxonomy" id="7220"/>
    <lineage>
        <taxon>Eukaryota</taxon>
        <taxon>Metazoa</taxon>
        <taxon>Ecdysozoa</taxon>
        <taxon>Arthropoda</taxon>
        <taxon>Hexapoda</taxon>
        <taxon>Insecta</taxon>
        <taxon>Pterygota</taxon>
        <taxon>Neoptera</taxon>
        <taxon>Endopterygota</taxon>
        <taxon>Diptera</taxon>
        <taxon>Brachycera</taxon>
        <taxon>Muscomorpha</taxon>
        <taxon>Ephydroidea</taxon>
        <taxon>Drosophilidae</taxon>
        <taxon>Drosophila</taxon>
        <taxon>Sophophora</taxon>
    </lineage>
</organism>
<dbReference type="AlphaFoldDB" id="B3NHL9"/>
<dbReference type="HOGENOM" id="CLU_2099361_0_0_1"/>
<reference evidence="3 4" key="2">
    <citation type="journal article" date="2008" name="Bioinformatics">
        <title>Assembly reconciliation.</title>
        <authorList>
            <person name="Zimin A.V."/>
            <person name="Smith D.R."/>
            <person name="Sutton G."/>
            <person name="Yorke J.A."/>
        </authorList>
    </citation>
    <scope>NUCLEOTIDE SEQUENCE [LARGE SCALE GENOMIC DNA]</scope>
    <source>
        <strain evidence="3 4">TSC#14021-0224.01</strain>
    </source>
</reference>
<proteinExistence type="predicted"/>
<dbReference type="KEGG" id="der:6545896"/>
<dbReference type="EMBL" id="CH954178">
    <property type="protein sequence ID" value="EDV51814.1"/>
    <property type="molecule type" value="Genomic_DNA"/>
</dbReference>
<feature type="signal peptide" evidence="2">
    <location>
        <begin position="1"/>
        <end position="20"/>
    </location>
</feature>
<gene>
    <name evidence="3" type="primary">Dere\GG13690</name>
    <name evidence="3" type="synonym">dere_GLEANR_13932</name>
    <name evidence="3" type="synonym">GG13690</name>
    <name evidence="3" type="ORF">Dere_GG13690</name>
</gene>
<feature type="compositionally biased region" description="Basic and acidic residues" evidence="1">
    <location>
        <begin position="100"/>
        <end position="116"/>
    </location>
</feature>
<evidence type="ECO:0000256" key="1">
    <source>
        <dbReference type="SAM" id="MobiDB-lite"/>
    </source>
</evidence>
<accession>B3NHL9</accession>
<feature type="compositionally biased region" description="Acidic residues" evidence="1">
    <location>
        <begin position="64"/>
        <end position="80"/>
    </location>
</feature>
<sequence>MRFLILAALLAFLAVGFVAARPDKDSSVQEDTNDDFYGNNGEGNPDAVEEGSAVEESLNYGNEDNQDEENKEDNQEESDNESNGYNNNKEDDNTESDNNDNSKGDQEKDAPPKKQI</sequence>
<dbReference type="Proteomes" id="UP000008711">
    <property type="component" value="Unassembled WGS sequence"/>
</dbReference>
<evidence type="ECO:0000256" key="2">
    <source>
        <dbReference type="SAM" id="SignalP"/>
    </source>
</evidence>
<feature type="chain" id="PRO_5002794782" evidence="2">
    <location>
        <begin position="21"/>
        <end position="116"/>
    </location>
</feature>
<feature type="region of interest" description="Disordered" evidence="1">
    <location>
        <begin position="20"/>
        <end position="116"/>
    </location>
</feature>
<reference evidence="3 4" key="1">
    <citation type="journal article" date="2007" name="Nature">
        <title>Evolution of genes and genomes on the Drosophila phylogeny.</title>
        <authorList>
            <consortium name="Drosophila 12 Genomes Consortium"/>
            <person name="Clark A.G."/>
            <person name="Eisen M.B."/>
            <person name="Smith D.R."/>
            <person name="Bergman C.M."/>
            <person name="Oliver B."/>
            <person name="Markow T.A."/>
            <person name="Kaufman T.C."/>
            <person name="Kellis M."/>
            <person name="Gelbart W."/>
            <person name="Iyer V.N."/>
            <person name="Pollard D.A."/>
            <person name="Sackton T.B."/>
            <person name="Larracuente A.M."/>
            <person name="Singh N.D."/>
            <person name="Abad J.P."/>
            <person name="Abt D.N."/>
            <person name="Adryan B."/>
            <person name="Aguade M."/>
            <person name="Akashi H."/>
            <person name="Anderson W.W."/>
            <person name="Aquadro C.F."/>
            <person name="Ardell D.H."/>
            <person name="Arguello R."/>
            <person name="Artieri C.G."/>
            <person name="Barbash D.A."/>
            <person name="Barker D."/>
            <person name="Barsanti P."/>
            <person name="Batterham P."/>
            <person name="Batzoglou S."/>
            <person name="Begun D."/>
            <person name="Bhutkar A."/>
            <person name="Blanco E."/>
            <person name="Bosak S.A."/>
            <person name="Bradley R.K."/>
            <person name="Brand A.D."/>
            <person name="Brent M.R."/>
            <person name="Brooks A.N."/>
            <person name="Brown R.H."/>
            <person name="Butlin R.K."/>
            <person name="Caggese C."/>
            <person name="Calvi B.R."/>
            <person name="Bernardo de Carvalho A."/>
            <person name="Caspi A."/>
            <person name="Castrezana S."/>
            <person name="Celniker S.E."/>
            <person name="Chang J.L."/>
            <person name="Chapple C."/>
            <person name="Chatterji S."/>
            <person name="Chinwalla A."/>
            <person name="Civetta A."/>
            <person name="Clifton S.W."/>
            <person name="Comeron J.M."/>
            <person name="Costello J.C."/>
            <person name="Coyne J.A."/>
            <person name="Daub J."/>
            <person name="David R.G."/>
            <person name="Delcher A.L."/>
            <person name="Delehaunty K."/>
            <person name="Do C.B."/>
            <person name="Ebling H."/>
            <person name="Edwards K."/>
            <person name="Eickbush T."/>
            <person name="Evans J.D."/>
            <person name="Filipski A."/>
            <person name="Findeiss S."/>
            <person name="Freyhult E."/>
            <person name="Fulton L."/>
            <person name="Fulton R."/>
            <person name="Garcia A.C."/>
            <person name="Gardiner A."/>
            <person name="Garfield D.A."/>
            <person name="Garvin B.E."/>
            <person name="Gibson G."/>
            <person name="Gilbert D."/>
            <person name="Gnerre S."/>
            <person name="Godfrey J."/>
            <person name="Good R."/>
            <person name="Gotea V."/>
            <person name="Gravely B."/>
            <person name="Greenberg A.J."/>
            <person name="Griffiths-Jones S."/>
            <person name="Gross S."/>
            <person name="Guigo R."/>
            <person name="Gustafson E.A."/>
            <person name="Haerty W."/>
            <person name="Hahn M.W."/>
            <person name="Halligan D.L."/>
            <person name="Halpern A.L."/>
            <person name="Halter G.M."/>
            <person name="Han M.V."/>
            <person name="Heger A."/>
            <person name="Hillier L."/>
            <person name="Hinrichs A.S."/>
            <person name="Holmes I."/>
            <person name="Hoskins R.A."/>
            <person name="Hubisz M.J."/>
            <person name="Hultmark D."/>
            <person name="Huntley M.A."/>
            <person name="Jaffe D.B."/>
            <person name="Jagadeeshan S."/>
            <person name="Jeck W.R."/>
            <person name="Johnson J."/>
            <person name="Jones C.D."/>
            <person name="Jordan W.C."/>
            <person name="Karpen G.H."/>
            <person name="Kataoka E."/>
            <person name="Keightley P.D."/>
            <person name="Kheradpour P."/>
            <person name="Kirkness E.F."/>
            <person name="Koerich L.B."/>
            <person name="Kristiansen K."/>
            <person name="Kudrna D."/>
            <person name="Kulathinal R.J."/>
            <person name="Kumar S."/>
            <person name="Kwok R."/>
            <person name="Lander E."/>
            <person name="Langley C.H."/>
            <person name="Lapoint R."/>
            <person name="Lazzaro B.P."/>
            <person name="Lee S.J."/>
            <person name="Levesque L."/>
            <person name="Li R."/>
            <person name="Lin C.F."/>
            <person name="Lin M.F."/>
            <person name="Lindblad-Toh K."/>
            <person name="Llopart A."/>
            <person name="Long M."/>
            <person name="Low L."/>
            <person name="Lozovsky E."/>
            <person name="Lu J."/>
            <person name="Luo M."/>
            <person name="Machado C.A."/>
            <person name="Makalowski W."/>
            <person name="Marzo M."/>
            <person name="Matsuda M."/>
            <person name="Matzkin L."/>
            <person name="McAllister B."/>
            <person name="McBride C.S."/>
            <person name="McKernan B."/>
            <person name="McKernan K."/>
            <person name="Mendez-Lago M."/>
            <person name="Minx P."/>
            <person name="Mollenhauer M.U."/>
            <person name="Montooth K."/>
            <person name="Mount S.M."/>
            <person name="Mu X."/>
            <person name="Myers E."/>
            <person name="Negre B."/>
            <person name="Newfeld S."/>
            <person name="Nielsen R."/>
            <person name="Noor M.A."/>
            <person name="O'Grady P."/>
            <person name="Pachter L."/>
            <person name="Papaceit M."/>
            <person name="Parisi M.J."/>
            <person name="Parisi M."/>
            <person name="Parts L."/>
            <person name="Pedersen J.S."/>
            <person name="Pesole G."/>
            <person name="Phillippy A.M."/>
            <person name="Ponting C.P."/>
            <person name="Pop M."/>
            <person name="Porcelli D."/>
            <person name="Powell J.R."/>
            <person name="Prohaska S."/>
            <person name="Pruitt K."/>
            <person name="Puig M."/>
            <person name="Quesneville H."/>
            <person name="Ram K.R."/>
            <person name="Rand D."/>
            <person name="Rasmussen M.D."/>
            <person name="Reed L.K."/>
            <person name="Reenan R."/>
            <person name="Reily A."/>
            <person name="Remington K.A."/>
            <person name="Rieger T.T."/>
            <person name="Ritchie M.G."/>
            <person name="Robin C."/>
            <person name="Rogers Y.H."/>
            <person name="Rohde C."/>
            <person name="Rozas J."/>
            <person name="Rubenfield M.J."/>
            <person name="Ruiz A."/>
            <person name="Russo S."/>
            <person name="Salzberg S.L."/>
            <person name="Sanchez-Gracia A."/>
            <person name="Saranga D.J."/>
            <person name="Sato H."/>
            <person name="Schaeffer S.W."/>
            <person name="Schatz M.C."/>
            <person name="Schlenke T."/>
            <person name="Schwartz R."/>
            <person name="Segarra C."/>
            <person name="Singh R.S."/>
            <person name="Sirot L."/>
            <person name="Sirota M."/>
            <person name="Sisneros N.B."/>
            <person name="Smith C.D."/>
            <person name="Smith T.F."/>
            <person name="Spieth J."/>
            <person name="Stage D.E."/>
            <person name="Stark A."/>
            <person name="Stephan W."/>
            <person name="Strausberg R.L."/>
            <person name="Strempel S."/>
            <person name="Sturgill D."/>
            <person name="Sutton G."/>
            <person name="Sutton G.G."/>
            <person name="Tao W."/>
            <person name="Teichmann S."/>
            <person name="Tobari Y.N."/>
            <person name="Tomimura Y."/>
            <person name="Tsolas J.M."/>
            <person name="Valente V.L."/>
            <person name="Venter E."/>
            <person name="Venter J.C."/>
            <person name="Vicario S."/>
            <person name="Vieira F.G."/>
            <person name="Vilella A.J."/>
            <person name="Villasante A."/>
            <person name="Walenz B."/>
            <person name="Wang J."/>
            <person name="Wasserman M."/>
            <person name="Watts T."/>
            <person name="Wilson D."/>
            <person name="Wilson R.K."/>
            <person name="Wing R.A."/>
            <person name="Wolfner M.F."/>
            <person name="Wong A."/>
            <person name="Wong G.K."/>
            <person name="Wu C.I."/>
            <person name="Wu G."/>
            <person name="Yamamoto D."/>
            <person name="Yang H.P."/>
            <person name="Yang S.P."/>
            <person name="Yorke J.A."/>
            <person name="Yoshida K."/>
            <person name="Zdobnov E."/>
            <person name="Zhang P."/>
            <person name="Zhang Y."/>
            <person name="Zimin A.V."/>
            <person name="Baldwin J."/>
            <person name="Abdouelleil A."/>
            <person name="Abdulkadir J."/>
            <person name="Abebe A."/>
            <person name="Abera B."/>
            <person name="Abreu J."/>
            <person name="Acer S.C."/>
            <person name="Aftuck L."/>
            <person name="Alexander A."/>
            <person name="An P."/>
            <person name="Anderson E."/>
            <person name="Anderson S."/>
            <person name="Arachi H."/>
            <person name="Azer M."/>
            <person name="Bachantsang P."/>
            <person name="Barry A."/>
            <person name="Bayul T."/>
            <person name="Berlin A."/>
            <person name="Bessette D."/>
            <person name="Bloom T."/>
            <person name="Blye J."/>
            <person name="Boguslavskiy L."/>
            <person name="Bonnet C."/>
            <person name="Boukhgalter B."/>
            <person name="Bourzgui I."/>
            <person name="Brown A."/>
            <person name="Cahill P."/>
            <person name="Channer S."/>
            <person name="Cheshatsang Y."/>
            <person name="Chuda L."/>
            <person name="Citroen M."/>
            <person name="Collymore A."/>
            <person name="Cooke P."/>
            <person name="Costello M."/>
            <person name="D'Aco K."/>
            <person name="Daza R."/>
            <person name="De Haan G."/>
            <person name="DeGray S."/>
            <person name="DeMaso C."/>
            <person name="Dhargay N."/>
            <person name="Dooley K."/>
            <person name="Dooley E."/>
            <person name="Doricent M."/>
            <person name="Dorje P."/>
            <person name="Dorjee K."/>
            <person name="Dupes A."/>
            <person name="Elong R."/>
            <person name="Falk J."/>
            <person name="Farina A."/>
            <person name="Faro S."/>
            <person name="Ferguson D."/>
            <person name="Fisher S."/>
            <person name="Foley C.D."/>
            <person name="Franke A."/>
            <person name="Friedrich D."/>
            <person name="Gadbois L."/>
            <person name="Gearin G."/>
            <person name="Gearin C.R."/>
            <person name="Giannoukos G."/>
            <person name="Goode T."/>
            <person name="Graham J."/>
            <person name="Grandbois E."/>
            <person name="Grewal S."/>
            <person name="Gyaltsen K."/>
            <person name="Hafez N."/>
            <person name="Hagos B."/>
            <person name="Hall J."/>
            <person name="Henson C."/>
            <person name="Hollinger A."/>
            <person name="Honan T."/>
            <person name="Huard M.D."/>
            <person name="Hughes L."/>
            <person name="Hurhula B."/>
            <person name="Husby M.E."/>
            <person name="Kamat A."/>
            <person name="Kanga B."/>
            <person name="Kashin S."/>
            <person name="Khazanovich D."/>
            <person name="Kisner P."/>
            <person name="Lance K."/>
            <person name="Lara M."/>
            <person name="Lee W."/>
            <person name="Lennon N."/>
            <person name="Letendre F."/>
            <person name="LeVine R."/>
            <person name="Lipovsky A."/>
            <person name="Liu X."/>
            <person name="Liu J."/>
            <person name="Liu S."/>
            <person name="Lokyitsang T."/>
            <person name="Lokyitsang Y."/>
            <person name="Lubonja R."/>
            <person name="Lui A."/>
            <person name="MacDonald P."/>
            <person name="Magnisalis V."/>
            <person name="Maru K."/>
            <person name="Matthews C."/>
            <person name="McCusker W."/>
            <person name="McDonough S."/>
            <person name="Mehta T."/>
            <person name="Meldrim J."/>
            <person name="Meneus L."/>
            <person name="Mihai O."/>
            <person name="Mihalev A."/>
            <person name="Mihova T."/>
            <person name="Mittelman R."/>
            <person name="Mlenga V."/>
            <person name="Montmayeur A."/>
            <person name="Mulrain L."/>
            <person name="Navidi A."/>
            <person name="Naylor J."/>
            <person name="Negash T."/>
            <person name="Nguyen T."/>
            <person name="Nguyen N."/>
            <person name="Nicol R."/>
            <person name="Norbu C."/>
            <person name="Norbu N."/>
            <person name="Novod N."/>
            <person name="O'Neill B."/>
            <person name="Osman S."/>
            <person name="Markiewicz E."/>
            <person name="Oyono O.L."/>
            <person name="Patti C."/>
            <person name="Phunkhang P."/>
            <person name="Pierre F."/>
            <person name="Priest M."/>
            <person name="Raghuraman S."/>
            <person name="Rege F."/>
            <person name="Reyes R."/>
            <person name="Rise C."/>
            <person name="Rogov P."/>
            <person name="Ross K."/>
            <person name="Ryan E."/>
            <person name="Settipalli S."/>
            <person name="Shea T."/>
            <person name="Sherpa N."/>
            <person name="Shi L."/>
            <person name="Shih D."/>
            <person name="Sparrow T."/>
            <person name="Spaulding J."/>
            <person name="Stalker J."/>
            <person name="Stange-Thomann N."/>
            <person name="Stavropoulos S."/>
            <person name="Stone C."/>
            <person name="Strader C."/>
            <person name="Tesfaye S."/>
            <person name="Thomson T."/>
            <person name="Thoulutsang Y."/>
            <person name="Thoulutsang D."/>
            <person name="Topham K."/>
            <person name="Topping I."/>
            <person name="Tsamla T."/>
            <person name="Vassiliev H."/>
            <person name="Vo A."/>
            <person name="Wangchuk T."/>
            <person name="Wangdi T."/>
            <person name="Weiand M."/>
            <person name="Wilkinson J."/>
            <person name="Wilson A."/>
            <person name="Yadav S."/>
            <person name="Young G."/>
            <person name="Yu Q."/>
            <person name="Zembek L."/>
            <person name="Zhong D."/>
            <person name="Zimmer A."/>
            <person name="Zwirko Z."/>
            <person name="Jaffe D.B."/>
            <person name="Alvarez P."/>
            <person name="Brockman W."/>
            <person name="Butler J."/>
            <person name="Chin C."/>
            <person name="Gnerre S."/>
            <person name="Grabherr M."/>
            <person name="Kleber M."/>
            <person name="Mauceli E."/>
            <person name="MacCallum I."/>
        </authorList>
    </citation>
    <scope>NUCLEOTIDE SEQUENCE [LARGE SCALE GENOMIC DNA]</scope>
    <source>
        <strain evidence="3 4">TSC#14021-0224.01</strain>
    </source>
</reference>
<name>B3NHL9_DROER</name>
<protein>
    <submittedName>
        <fullName evidence="3">Uncharacterized protein</fullName>
    </submittedName>
</protein>
<keyword evidence="2" id="KW-0732">Signal</keyword>
<keyword evidence="4" id="KW-1185">Reference proteome</keyword>
<evidence type="ECO:0000313" key="4">
    <source>
        <dbReference type="Proteomes" id="UP000008711"/>
    </source>
</evidence>
<evidence type="ECO:0000313" key="3">
    <source>
        <dbReference type="EMBL" id="EDV51814.1"/>
    </source>
</evidence>
<dbReference type="OMA" id="MHTYINE"/>